<dbReference type="InterPro" id="IPR008254">
    <property type="entry name" value="Flavodoxin/NO_synth"/>
</dbReference>
<dbReference type="AlphaFoldDB" id="A0A6I2UGY4"/>
<dbReference type="NCBIfam" id="TIGR01753">
    <property type="entry name" value="flav_short"/>
    <property type="match status" value="1"/>
</dbReference>
<evidence type="ECO:0000256" key="3">
    <source>
        <dbReference type="ARBA" id="ARBA00022448"/>
    </source>
</evidence>
<evidence type="ECO:0000313" key="9">
    <source>
        <dbReference type="EMBL" id="MSU08451.1"/>
    </source>
</evidence>
<evidence type="ECO:0000259" key="8">
    <source>
        <dbReference type="PROSITE" id="PS50902"/>
    </source>
</evidence>
<comment type="function">
    <text evidence="7">Low-potential electron donor to a number of redox enzymes.</text>
</comment>
<comment type="similarity">
    <text evidence="2 7">Belongs to the flavodoxin family.</text>
</comment>
<dbReference type="SUPFAM" id="SSF52218">
    <property type="entry name" value="Flavoproteins"/>
    <property type="match status" value="1"/>
</dbReference>
<dbReference type="GO" id="GO:0010181">
    <property type="term" value="F:FMN binding"/>
    <property type="evidence" value="ECO:0007669"/>
    <property type="project" value="UniProtKB-UniRule"/>
</dbReference>
<dbReference type="PROSITE" id="PS50902">
    <property type="entry name" value="FLAVODOXIN_LIKE"/>
    <property type="match status" value="1"/>
</dbReference>
<feature type="domain" description="Flavodoxin-like" evidence="8">
    <location>
        <begin position="10"/>
        <end position="146"/>
    </location>
</feature>
<comment type="caution">
    <text evidence="9">The sequence shown here is derived from an EMBL/GenBank/DDBJ whole genome shotgun (WGS) entry which is preliminary data.</text>
</comment>
<dbReference type="GO" id="GO:0009055">
    <property type="term" value="F:electron transfer activity"/>
    <property type="evidence" value="ECO:0007669"/>
    <property type="project" value="UniProtKB-UniRule"/>
</dbReference>
<evidence type="ECO:0000256" key="6">
    <source>
        <dbReference type="ARBA" id="ARBA00022982"/>
    </source>
</evidence>
<name>A0A6I2UGY4_9FIRM</name>
<proteinExistence type="inferred from homology"/>
<keyword evidence="4 7" id="KW-0285">Flavoprotein</keyword>
<accession>A0A6I2UGY4</accession>
<evidence type="ECO:0000256" key="2">
    <source>
        <dbReference type="ARBA" id="ARBA00005267"/>
    </source>
</evidence>
<dbReference type="EMBL" id="VUNR01000008">
    <property type="protein sequence ID" value="MSU08451.1"/>
    <property type="molecule type" value="Genomic_DNA"/>
</dbReference>
<evidence type="ECO:0000256" key="1">
    <source>
        <dbReference type="ARBA" id="ARBA00001917"/>
    </source>
</evidence>
<dbReference type="InterPro" id="IPR051285">
    <property type="entry name" value="NADH_oxidoreductase_modular"/>
</dbReference>
<organism evidence="9 10">
    <name type="scientific">Anaerovibrio slackiae</name>
    <dbReference type="NCBI Taxonomy" id="2652309"/>
    <lineage>
        <taxon>Bacteria</taxon>
        <taxon>Bacillati</taxon>
        <taxon>Bacillota</taxon>
        <taxon>Negativicutes</taxon>
        <taxon>Selenomonadales</taxon>
        <taxon>Selenomonadaceae</taxon>
        <taxon>Anaerovibrio</taxon>
    </lineage>
</organism>
<dbReference type="Gene3D" id="3.40.50.360">
    <property type="match status" value="1"/>
</dbReference>
<gene>
    <name evidence="9" type="ORF">FYJ84_05560</name>
</gene>
<dbReference type="RefSeq" id="WP_154406617.1">
    <property type="nucleotide sequence ID" value="NZ_VUNR01000008.1"/>
</dbReference>
<comment type="cofactor">
    <cofactor evidence="1 7">
        <name>FMN</name>
        <dbReference type="ChEBI" id="CHEBI:58210"/>
    </cofactor>
</comment>
<dbReference type="Proteomes" id="UP000433181">
    <property type="component" value="Unassembled WGS sequence"/>
</dbReference>
<dbReference type="Pfam" id="PF00258">
    <property type="entry name" value="Flavodoxin_1"/>
    <property type="match status" value="1"/>
</dbReference>
<keyword evidence="3 7" id="KW-0813">Transport</keyword>
<evidence type="ECO:0000313" key="10">
    <source>
        <dbReference type="Proteomes" id="UP000433181"/>
    </source>
</evidence>
<sequence>MRRSGFFVKLAVVYWSGTGNTELMAKAMAEGAKAAGAEVELLTPDFFPASKLADFDSLLLGCPAMGNEVLEEAEFEPMFTALEKNLAGVPVGLFGSYGWGSGEWMEDWQNRCKEHGAKVFGDGVIVNNTPDDEALAGCRSFAEDFVRANS</sequence>
<dbReference type="PANTHER" id="PTHR32145:SF11">
    <property type="entry name" value="DIFLAVIN FLAVOPROTEIN A 2-RELATED"/>
    <property type="match status" value="1"/>
</dbReference>
<protein>
    <recommendedName>
        <fullName evidence="7">Flavodoxin</fullName>
    </recommendedName>
</protein>
<dbReference type="InterPro" id="IPR029039">
    <property type="entry name" value="Flavoprotein-like_sf"/>
</dbReference>
<keyword evidence="6 7" id="KW-0249">Electron transport</keyword>
<dbReference type="PANTHER" id="PTHR32145">
    <property type="entry name" value="DIFLAVIN FLAVOPROTEIN A 2-RELATED"/>
    <property type="match status" value="1"/>
</dbReference>
<dbReference type="InterPro" id="IPR010087">
    <property type="entry name" value="Flav_short"/>
</dbReference>
<evidence type="ECO:0000256" key="7">
    <source>
        <dbReference type="RuleBase" id="RU367037"/>
    </source>
</evidence>
<dbReference type="GeneID" id="96778377"/>
<evidence type="ECO:0000256" key="5">
    <source>
        <dbReference type="ARBA" id="ARBA00022643"/>
    </source>
</evidence>
<keyword evidence="5 7" id="KW-0288">FMN</keyword>
<dbReference type="GO" id="GO:0016651">
    <property type="term" value="F:oxidoreductase activity, acting on NAD(P)H"/>
    <property type="evidence" value="ECO:0007669"/>
    <property type="project" value="UniProtKB-ARBA"/>
</dbReference>
<evidence type="ECO:0000256" key="4">
    <source>
        <dbReference type="ARBA" id="ARBA00022630"/>
    </source>
</evidence>
<keyword evidence="10" id="KW-1185">Reference proteome</keyword>
<reference evidence="9 10" key="1">
    <citation type="submission" date="2019-08" db="EMBL/GenBank/DDBJ databases">
        <title>In-depth cultivation of the pig gut microbiome towards novel bacterial diversity and tailored functional studies.</title>
        <authorList>
            <person name="Wylensek D."/>
            <person name="Hitch T.C.A."/>
            <person name="Clavel T."/>
        </authorList>
    </citation>
    <scope>NUCLEOTIDE SEQUENCE [LARGE SCALE GENOMIC DNA]</scope>
    <source>
        <strain evidence="9 10">WCA-693-APC-5D-A</strain>
    </source>
</reference>